<dbReference type="EMBL" id="MVHU01000034">
    <property type="protein sequence ID" value="ORA77269.1"/>
    <property type="molecule type" value="Genomic_DNA"/>
</dbReference>
<proteinExistence type="predicted"/>
<evidence type="ECO:0000256" key="1">
    <source>
        <dbReference type="SAM" id="MobiDB-lite"/>
    </source>
</evidence>
<dbReference type="RefSeq" id="WP_083082251.1">
    <property type="nucleotide sequence ID" value="NZ_MVHU01000034.1"/>
</dbReference>
<reference evidence="2 3" key="1">
    <citation type="submission" date="2017-02" db="EMBL/GenBank/DDBJ databases">
        <title>The new phylogeny of genus Mycobacterium.</title>
        <authorList>
            <person name="Tortoli E."/>
            <person name="Trovato A."/>
            <person name="Cirillo D.M."/>
        </authorList>
    </citation>
    <scope>NUCLEOTIDE SEQUENCE [LARGE SCALE GENOMIC DNA]</scope>
    <source>
        <strain evidence="2 3">DSM 45093</strain>
    </source>
</reference>
<accession>A0A1X0DYE1</accession>
<protein>
    <submittedName>
        <fullName evidence="2">Uncharacterized protein</fullName>
    </submittedName>
</protein>
<dbReference type="Proteomes" id="UP000192713">
    <property type="component" value="Unassembled WGS sequence"/>
</dbReference>
<name>A0A1X0DYE1_9MYCO</name>
<feature type="region of interest" description="Disordered" evidence="1">
    <location>
        <begin position="92"/>
        <end position="116"/>
    </location>
</feature>
<gene>
    <name evidence="2" type="ORF">BST28_18565</name>
</gene>
<organism evidence="2 3">
    <name type="scientific">Mycolicibacter kumamotonensis</name>
    <dbReference type="NCBI Taxonomy" id="354243"/>
    <lineage>
        <taxon>Bacteria</taxon>
        <taxon>Bacillati</taxon>
        <taxon>Actinomycetota</taxon>
        <taxon>Actinomycetes</taxon>
        <taxon>Mycobacteriales</taxon>
        <taxon>Mycobacteriaceae</taxon>
        <taxon>Mycolicibacter</taxon>
    </lineage>
</organism>
<evidence type="ECO:0000313" key="3">
    <source>
        <dbReference type="Proteomes" id="UP000192713"/>
    </source>
</evidence>
<feature type="compositionally biased region" description="Basic residues" evidence="1">
    <location>
        <begin position="92"/>
        <end position="101"/>
    </location>
</feature>
<evidence type="ECO:0000313" key="2">
    <source>
        <dbReference type="EMBL" id="ORA77269.1"/>
    </source>
</evidence>
<sequence>MRRGTREETAARHQEVLAMFRDGHSTAEVASATGYTECGIRRIRLRHNLGPLTVPMGDRLDLLEDALAAGLSIHQSLDDAGWTNPAAAMRAYHRAGRKPPKALRTAARKNYQEARA</sequence>
<dbReference type="AlphaFoldDB" id="A0A1X0DYE1"/>
<comment type="caution">
    <text evidence="2">The sequence shown here is derived from an EMBL/GenBank/DDBJ whole genome shotgun (WGS) entry which is preliminary data.</text>
</comment>